<proteinExistence type="predicted"/>
<keyword evidence="1" id="KW-0812">Transmembrane</keyword>
<gene>
    <name evidence="2" type="ORF">CUS_6965</name>
</gene>
<organism evidence="2 3">
    <name type="scientific">Ruminococcus albus 8</name>
    <dbReference type="NCBI Taxonomy" id="246199"/>
    <lineage>
        <taxon>Bacteria</taxon>
        <taxon>Bacillati</taxon>
        <taxon>Bacillota</taxon>
        <taxon>Clostridia</taxon>
        <taxon>Eubacteriales</taxon>
        <taxon>Oscillospiraceae</taxon>
        <taxon>Ruminococcus</taxon>
    </lineage>
</organism>
<reference evidence="2 3" key="1">
    <citation type="submission" date="2011-02" db="EMBL/GenBank/DDBJ databases">
        <authorList>
            <person name="Nelson K.E."/>
            <person name="Sutton G."/>
            <person name="Torralba M."/>
            <person name="Durkin S."/>
            <person name="Harkins D."/>
            <person name="Montgomery R."/>
            <person name="Ziemer C."/>
            <person name="Klaassens E."/>
            <person name="Ocuiv P."/>
            <person name="Morrison M."/>
        </authorList>
    </citation>
    <scope>NUCLEOTIDE SEQUENCE [LARGE SCALE GENOMIC DNA]</scope>
    <source>
        <strain evidence="2 3">8</strain>
    </source>
</reference>
<dbReference type="EMBL" id="ADKM02000134">
    <property type="protein sequence ID" value="EGC01121.1"/>
    <property type="molecule type" value="Genomic_DNA"/>
</dbReference>
<feature type="transmembrane region" description="Helical" evidence="1">
    <location>
        <begin position="39"/>
        <end position="57"/>
    </location>
</feature>
<evidence type="ECO:0000313" key="2">
    <source>
        <dbReference type="EMBL" id="EGC01121.1"/>
    </source>
</evidence>
<sequence>MVIPLIHHKNSGYTKFKVLGVYLSPAAGGGRYWALNYPFVYRVFSWCAKGIVILFYFSDAFDMC</sequence>
<evidence type="ECO:0000313" key="3">
    <source>
        <dbReference type="Proteomes" id="UP000004259"/>
    </source>
</evidence>
<dbReference type="STRING" id="246199.CUS_6965"/>
<comment type="caution">
    <text evidence="2">The sequence shown here is derived from an EMBL/GenBank/DDBJ whole genome shotgun (WGS) entry which is preliminary data.</text>
</comment>
<keyword evidence="1" id="KW-0472">Membrane</keyword>
<accession>E9SHY7</accession>
<evidence type="ECO:0000256" key="1">
    <source>
        <dbReference type="SAM" id="Phobius"/>
    </source>
</evidence>
<keyword evidence="1" id="KW-1133">Transmembrane helix</keyword>
<dbReference type="AlphaFoldDB" id="E9SHY7"/>
<dbReference type="Proteomes" id="UP000004259">
    <property type="component" value="Unassembled WGS sequence"/>
</dbReference>
<keyword evidence="3" id="KW-1185">Reference proteome</keyword>
<protein>
    <submittedName>
        <fullName evidence="2">Uncharacterized protein</fullName>
    </submittedName>
</protein>
<name>E9SHY7_RUMAL</name>